<dbReference type="Gene3D" id="3.30.1330.60">
    <property type="entry name" value="OmpA-like domain"/>
    <property type="match status" value="1"/>
</dbReference>
<evidence type="ECO:0008006" key="4">
    <source>
        <dbReference type="Google" id="ProtNLM"/>
    </source>
</evidence>
<evidence type="ECO:0000313" key="3">
    <source>
        <dbReference type="Proteomes" id="UP000218765"/>
    </source>
</evidence>
<dbReference type="EMBL" id="AP018052">
    <property type="protein sequence ID" value="BAZ93045.1"/>
    <property type="molecule type" value="Genomic_DNA"/>
</dbReference>
<dbReference type="InterPro" id="IPR008023">
    <property type="entry name" value="DUF748"/>
</dbReference>
<dbReference type="GO" id="GO:0090313">
    <property type="term" value="P:regulation of protein targeting to membrane"/>
    <property type="evidence" value="ECO:0007669"/>
    <property type="project" value="TreeGrafter"/>
</dbReference>
<dbReference type="PANTHER" id="PTHR30441">
    <property type="entry name" value="DUF748 DOMAIN-CONTAINING PROTEIN"/>
    <property type="match status" value="1"/>
</dbReference>
<sequence length="856" mass="92116">MTPRGRKLSLTLTILALVFLLALVMLPYGIKWVLQDQLRERGAAAATISDVNFNPFKGTLVIRDLDVRAPDGGRLRAQYAFVDIDWLDLFERHVNIRKLQLNSADVTLRLEEDGKWYLAGLSEPVVDPDRPAEPEPDAEAPTWTVQLQSLSLQSTRLGYAMPRWEAGLVIEALEILELNTRNVDQAAHIDFSGELNDAPVKITAELSPFAETPEYRLNTRVQALGLSQFQAFLPEGWRLAAGQFMVDGDWRIRQPEAAAWAIDYSGRLALAEADLAHPEMKLSSQALEWDGSLGLSLPAGEAAPSLTLEGELSNTGLDLQANAPGLSVQREQMSFTGTVGIADLSDPTGLTLAGSIDNRGLQVRQREPARGLLEADRLQVQDLAIAGLDDIRVVKVAADGLRMLAPLEAAEAGEAVFASPGVAIRDIRFEARQRLKVNEVALGKAQIQLVRKADGGWRGLSVPAGTEATQGSPAAPAGAEGEAAEASEPVRVSIGAVTLAGGSTFTFTDRSVEPAYVNEVNLERFRLEQIDTGAPETPLQLALEAKSEKYSGLTANGWIKPFGEQLSSAIELGIEHLSLPPLSPYMAMTTGYSIRSGSVSVDSRIDIDAGQMNITNDLRLDQFHVQPVSEEQRQRIDQKLSMPLGTALSTLRDDNDNIALRLPVTGSVEDPSFGISDAINQALAKALKTAAVSYIKFALQPYGSLIAVGQFVGEKMSHIRLEPVAFANGSAALDQDAGQYLQKIGELLQKRPELQLRVCGYAVPADRAALHEQRQAEAGKAEAAPGGDGRDAAPAEPGAEIEPIADQTLLDLAGQRARAVQDSLVQTHGVDPGRLFVCQPELESDPDAKAGVALNL</sequence>
<dbReference type="InterPro" id="IPR036737">
    <property type="entry name" value="OmpA-like_sf"/>
</dbReference>
<dbReference type="GO" id="GO:0005886">
    <property type="term" value="C:plasma membrane"/>
    <property type="evidence" value="ECO:0007669"/>
    <property type="project" value="TreeGrafter"/>
</dbReference>
<gene>
    <name evidence="2" type="ORF">FOKN1_0643</name>
</gene>
<dbReference type="Proteomes" id="UP000218765">
    <property type="component" value="Chromosome"/>
</dbReference>
<name>A0A1Z4VNG7_9GAMM</name>
<protein>
    <recommendedName>
        <fullName evidence="4">DUF748 domain-containing protein</fullName>
    </recommendedName>
</protein>
<evidence type="ECO:0000313" key="2">
    <source>
        <dbReference type="EMBL" id="BAZ93045.1"/>
    </source>
</evidence>
<dbReference type="Pfam" id="PF05359">
    <property type="entry name" value="DUF748"/>
    <property type="match status" value="2"/>
</dbReference>
<feature type="region of interest" description="Disordered" evidence="1">
    <location>
        <begin position="772"/>
        <end position="796"/>
    </location>
</feature>
<dbReference type="RefSeq" id="WP_172844235.1">
    <property type="nucleotide sequence ID" value="NZ_AP018052.1"/>
</dbReference>
<feature type="compositionally biased region" description="Low complexity" evidence="1">
    <location>
        <begin position="471"/>
        <end position="485"/>
    </location>
</feature>
<accession>A0A1Z4VNG7</accession>
<dbReference type="KEGG" id="ttc:FOKN1_0643"/>
<keyword evidence="3" id="KW-1185">Reference proteome</keyword>
<evidence type="ECO:0000256" key="1">
    <source>
        <dbReference type="SAM" id="MobiDB-lite"/>
    </source>
</evidence>
<dbReference type="PANTHER" id="PTHR30441:SF4">
    <property type="entry name" value="PROTEIN ASMA"/>
    <property type="match status" value="1"/>
</dbReference>
<dbReference type="InterPro" id="IPR052894">
    <property type="entry name" value="AsmA-related"/>
</dbReference>
<reference evidence="2 3" key="1">
    <citation type="submission" date="2017-05" db="EMBL/GenBank/DDBJ databases">
        <title>Thiocyanate degradation by Thiohalobacter thiocyanaticus FOKN1.</title>
        <authorList>
            <person name="Oshiki M."/>
            <person name="Fukushima T."/>
            <person name="Kawano S."/>
            <person name="Nakagawa J."/>
        </authorList>
    </citation>
    <scope>NUCLEOTIDE SEQUENCE [LARGE SCALE GENOMIC DNA]</scope>
    <source>
        <strain evidence="2 3">FOKN1</strain>
    </source>
</reference>
<proteinExistence type="predicted"/>
<feature type="region of interest" description="Disordered" evidence="1">
    <location>
        <begin position="461"/>
        <end position="485"/>
    </location>
</feature>
<organism evidence="2 3">
    <name type="scientific">Thiohalobacter thiocyanaticus</name>
    <dbReference type="NCBI Taxonomy" id="585455"/>
    <lineage>
        <taxon>Bacteria</taxon>
        <taxon>Pseudomonadati</taxon>
        <taxon>Pseudomonadota</taxon>
        <taxon>Gammaproteobacteria</taxon>
        <taxon>Thiohalobacterales</taxon>
        <taxon>Thiohalobacteraceae</taxon>
        <taxon>Thiohalobacter</taxon>
    </lineage>
</organism>
<dbReference type="AlphaFoldDB" id="A0A1Z4VNG7"/>